<dbReference type="SUPFAM" id="SSF54909">
    <property type="entry name" value="Dimeric alpha+beta barrel"/>
    <property type="match status" value="1"/>
</dbReference>
<reference evidence="2" key="1">
    <citation type="submission" date="2022-03" db="EMBL/GenBank/DDBJ databases">
        <title>Identification of a novel bacterium isolated from mangrove sediments.</title>
        <authorList>
            <person name="Pan X."/>
        </authorList>
    </citation>
    <scope>NUCLEOTIDE SEQUENCE</scope>
    <source>
        <strain evidence="2">B2580</strain>
    </source>
</reference>
<gene>
    <name evidence="2" type="ORF">MTR64_20980</name>
</gene>
<dbReference type="Gene3D" id="3.30.70.100">
    <property type="match status" value="1"/>
</dbReference>
<keyword evidence="3" id="KW-1185">Reference proteome</keyword>
<dbReference type="Proteomes" id="UP001162880">
    <property type="component" value="Unassembled WGS sequence"/>
</dbReference>
<dbReference type="GO" id="GO:0004497">
    <property type="term" value="F:monooxygenase activity"/>
    <property type="evidence" value="ECO:0007669"/>
    <property type="project" value="UniProtKB-KW"/>
</dbReference>
<sequence length="95" mass="10453">MPIGGLVRLVPKPGAEQELLERASDVLDDVRGEPGNMVAILLRDPANPRDVLMFELFEDQNAIEAHHVAPHSLEKGPFVRALLAAPMEVQHLETI</sequence>
<evidence type="ECO:0000313" key="3">
    <source>
        <dbReference type="Proteomes" id="UP001162880"/>
    </source>
</evidence>
<accession>A0ABT0B7M8</accession>
<name>A0ABT0B7M8_9SPHN</name>
<dbReference type="EMBL" id="JALHLE010000056">
    <property type="protein sequence ID" value="MCJ2181046.1"/>
    <property type="molecule type" value="Genomic_DNA"/>
</dbReference>
<organism evidence="2 3">
    <name type="scientific">Novosphingobium album</name>
    <name type="common">ex Hu et al. 2023</name>
    <dbReference type="NCBI Taxonomy" id="2930093"/>
    <lineage>
        <taxon>Bacteria</taxon>
        <taxon>Pseudomonadati</taxon>
        <taxon>Pseudomonadota</taxon>
        <taxon>Alphaproteobacteria</taxon>
        <taxon>Sphingomonadales</taxon>
        <taxon>Sphingomonadaceae</taxon>
        <taxon>Novosphingobium</taxon>
    </lineage>
</organism>
<keyword evidence="2" id="KW-0560">Oxidoreductase</keyword>
<protein>
    <submittedName>
        <fullName evidence="2">Antibiotic biosynthesis monooxygenase</fullName>
    </submittedName>
</protein>
<evidence type="ECO:0000259" key="1">
    <source>
        <dbReference type="PROSITE" id="PS51725"/>
    </source>
</evidence>
<dbReference type="InterPro" id="IPR011008">
    <property type="entry name" value="Dimeric_a/b-barrel"/>
</dbReference>
<comment type="caution">
    <text evidence="2">The sequence shown here is derived from an EMBL/GenBank/DDBJ whole genome shotgun (WGS) entry which is preliminary data.</text>
</comment>
<keyword evidence="2" id="KW-0503">Monooxygenase</keyword>
<dbReference type="InterPro" id="IPR007138">
    <property type="entry name" value="ABM_dom"/>
</dbReference>
<proteinExistence type="predicted"/>
<dbReference type="RefSeq" id="WP_243996504.1">
    <property type="nucleotide sequence ID" value="NZ_JALHLE010000056.1"/>
</dbReference>
<dbReference type="Pfam" id="PF03992">
    <property type="entry name" value="ABM"/>
    <property type="match status" value="1"/>
</dbReference>
<evidence type="ECO:0000313" key="2">
    <source>
        <dbReference type="EMBL" id="MCJ2181046.1"/>
    </source>
</evidence>
<feature type="domain" description="ABM" evidence="1">
    <location>
        <begin position="3"/>
        <end position="91"/>
    </location>
</feature>
<dbReference type="PROSITE" id="PS51725">
    <property type="entry name" value="ABM"/>
    <property type="match status" value="1"/>
</dbReference>